<gene>
    <name evidence="1" type="ORF">AB205_0046830</name>
</gene>
<dbReference type="AlphaFoldDB" id="A0A2G9S268"/>
<dbReference type="OrthoDB" id="2157641at2759"/>
<feature type="non-terminal residue" evidence="1">
    <location>
        <position position="1"/>
    </location>
</feature>
<evidence type="ECO:0000313" key="2">
    <source>
        <dbReference type="Proteomes" id="UP000228934"/>
    </source>
</evidence>
<keyword evidence="2" id="KW-1185">Reference proteome</keyword>
<dbReference type="Proteomes" id="UP000228934">
    <property type="component" value="Unassembled WGS sequence"/>
</dbReference>
<proteinExistence type="predicted"/>
<name>A0A2G9S268_AQUCT</name>
<evidence type="ECO:0000313" key="1">
    <source>
        <dbReference type="EMBL" id="PIO34249.1"/>
    </source>
</evidence>
<accession>A0A2G9S268</accession>
<feature type="non-terminal residue" evidence="1">
    <location>
        <position position="465"/>
    </location>
</feature>
<sequence length="465" mass="51902">DPGNTRLLPQAASVINEFPEYGTTEPRENDTFKANQGHLIEPIPCIQEKRDLHKADPVVHNDHLTEQSEQCLHDQLKSGPRHLTDGADSNFSSTQELNTQTGCTLTVNIENVVDNPIVPSNQTEQVEKVMVTGQEDTPYTPIAPVPQEKKSYLYVQRELAAISEEETLSESSLSQITEIADYPRSQHSNISSSTTTIMDNCNDEVESTVISGVNKEDNNGMAQSQSPMPTCVENAAFNGTATVQKQIVVGWRDTSPTTADEKQNDTTSLIAAGTNSYIPNLERTSAIMGTTISSIIQRPRSVSDTCQYQDGLDNEVFVKDPDLAEDHVEHVRSFKSPRIVTDDQHEDTFRSKRCSEDSTDLYSSQFENILDNTSLYYSVESLDTLYYEPDSFFSFEMPLTPMIQQRIKESSHYMEKNTVEVEQEILKVDPSNGITMGFCNDVINRLDNITSVELKKSNEGMELSG</sequence>
<organism evidence="1 2">
    <name type="scientific">Aquarana catesbeiana</name>
    <name type="common">American bullfrog</name>
    <name type="synonym">Rana catesbeiana</name>
    <dbReference type="NCBI Taxonomy" id="8400"/>
    <lineage>
        <taxon>Eukaryota</taxon>
        <taxon>Metazoa</taxon>
        <taxon>Chordata</taxon>
        <taxon>Craniata</taxon>
        <taxon>Vertebrata</taxon>
        <taxon>Euteleostomi</taxon>
        <taxon>Amphibia</taxon>
        <taxon>Batrachia</taxon>
        <taxon>Anura</taxon>
        <taxon>Neobatrachia</taxon>
        <taxon>Ranoidea</taxon>
        <taxon>Ranidae</taxon>
        <taxon>Aquarana</taxon>
    </lineage>
</organism>
<protein>
    <submittedName>
        <fullName evidence="1">Uncharacterized protein</fullName>
    </submittedName>
</protein>
<reference evidence="2" key="1">
    <citation type="journal article" date="2017" name="Nat. Commun.">
        <title>The North American bullfrog draft genome provides insight into hormonal regulation of long noncoding RNA.</title>
        <authorList>
            <person name="Hammond S.A."/>
            <person name="Warren R.L."/>
            <person name="Vandervalk B.P."/>
            <person name="Kucuk E."/>
            <person name="Khan H."/>
            <person name="Gibb E.A."/>
            <person name="Pandoh P."/>
            <person name="Kirk H."/>
            <person name="Zhao Y."/>
            <person name="Jones M."/>
            <person name="Mungall A.J."/>
            <person name="Coope R."/>
            <person name="Pleasance S."/>
            <person name="Moore R.A."/>
            <person name="Holt R.A."/>
            <person name="Round J.M."/>
            <person name="Ohora S."/>
            <person name="Walle B.V."/>
            <person name="Veldhoen N."/>
            <person name="Helbing C.C."/>
            <person name="Birol I."/>
        </authorList>
    </citation>
    <scope>NUCLEOTIDE SEQUENCE [LARGE SCALE GENOMIC DNA]</scope>
</reference>
<dbReference type="EMBL" id="KV928527">
    <property type="protein sequence ID" value="PIO34249.1"/>
    <property type="molecule type" value="Genomic_DNA"/>
</dbReference>